<evidence type="ECO:0000313" key="2">
    <source>
        <dbReference type="Proteomes" id="UP000325440"/>
    </source>
</evidence>
<evidence type="ECO:0000313" key="1">
    <source>
        <dbReference type="EMBL" id="VVC25165.1"/>
    </source>
</evidence>
<proteinExistence type="predicted"/>
<keyword evidence="2" id="KW-1185">Reference proteome</keyword>
<protein>
    <submittedName>
        <fullName evidence="1">Uncharacterized protein</fullName>
    </submittedName>
</protein>
<dbReference type="Proteomes" id="UP000325440">
    <property type="component" value="Unassembled WGS sequence"/>
</dbReference>
<sequence length="50" mass="5780">MLGLSRLADSLSLLMEIDFHREFAEAITSRVPITVKYRIIRHVHSHQGHP</sequence>
<organism evidence="1 2">
    <name type="scientific">Cinara cedri</name>
    <dbReference type="NCBI Taxonomy" id="506608"/>
    <lineage>
        <taxon>Eukaryota</taxon>
        <taxon>Metazoa</taxon>
        <taxon>Ecdysozoa</taxon>
        <taxon>Arthropoda</taxon>
        <taxon>Hexapoda</taxon>
        <taxon>Insecta</taxon>
        <taxon>Pterygota</taxon>
        <taxon>Neoptera</taxon>
        <taxon>Paraneoptera</taxon>
        <taxon>Hemiptera</taxon>
        <taxon>Sternorrhyncha</taxon>
        <taxon>Aphidomorpha</taxon>
        <taxon>Aphidoidea</taxon>
        <taxon>Aphididae</taxon>
        <taxon>Lachninae</taxon>
        <taxon>Cinara</taxon>
    </lineage>
</organism>
<dbReference type="AlphaFoldDB" id="A0A5E4M2A0"/>
<reference evidence="1 2" key="1">
    <citation type="submission" date="2019-08" db="EMBL/GenBank/DDBJ databases">
        <authorList>
            <person name="Alioto T."/>
            <person name="Alioto T."/>
            <person name="Gomez Garrido J."/>
        </authorList>
    </citation>
    <scope>NUCLEOTIDE SEQUENCE [LARGE SCALE GENOMIC DNA]</scope>
</reference>
<gene>
    <name evidence="1" type="ORF">CINCED_3A023477</name>
</gene>
<dbReference type="EMBL" id="CABPRJ010000009">
    <property type="protein sequence ID" value="VVC25165.1"/>
    <property type="molecule type" value="Genomic_DNA"/>
</dbReference>
<accession>A0A5E4M2A0</accession>
<name>A0A5E4M2A0_9HEMI</name>